<evidence type="ECO:0000313" key="3">
    <source>
        <dbReference type="Proteomes" id="UP000641932"/>
    </source>
</evidence>
<evidence type="ECO:0000313" key="2">
    <source>
        <dbReference type="EMBL" id="GGO89713.1"/>
    </source>
</evidence>
<organism evidence="2 3">
    <name type="scientific">Wenjunlia tyrosinilytica</name>
    <dbReference type="NCBI Taxonomy" id="1544741"/>
    <lineage>
        <taxon>Bacteria</taxon>
        <taxon>Bacillati</taxon>
        <taxon>Actinomycetota</taxon>
        <taxon>Actinomycetes</taxon>
        <taxon>Kitasatosporales</taxon>
        <taxon>Streptomycetaceae</taxon>
        <taxon>Wenjunlia</taxon>
    </lineage>
</organism>
<gene>
    <name evidence="2" type="ORF">GCM10012280_33590</name>
</gene>
<reference evidence="2" key="1">
    <citation type="journal article" date="2014" name="Int. J. Syst. Evol. Microbiol.">
        <title>Complete genome sequence of Corynebacterium casei LMG S-19264T (=DSM 44701T), isolated from a smear-ripened cheese.</title>
        <authorList>
            <consortium name="US DOE Joint Genome Institute (JGI-PGF)"/>
            <person name="Walter F."/>
            <person name="Albersmeier A."/>
            <person name="Kalinowski J."/>
            <person name="Ruckert C."/>
        </authorList>
    </citation>
    <scope>NUCLEOTIDE SEQUENCE</scope>
    <source>
        <strain evidence="2">CGMCC 4.7201</strain>
    </source>
</reference>
<comment type="caution">
    <text evidence="2">The sequence shown here is derived from an EMBL/GenBank/DDBJ whole genome shotgun (WGS) entry which is preliminary data.</text>
</comment>
<keyword evidence="3" id="KW-1185">Reference proteome</keyword>
<sequence length="153" mass="16138">MDLRQLALVGAAGAALVLGAACPAEACRCVDRTAKEYFASADGVFTGEVTAQRTADGRRLAVVKVLREYKDRKKVIDGVTGVDTADSPGSCGVRFKDHATYVFYVKEDANGMTRTSTCSGTRPIPKAKAEAEADKTQPPLVLASTGGLINTRL</sequence>
<evidence type="ECO:0008006" key="4">
    <source>
        <dbReference type="Google" id="ProtNLM"/>
    </source>
</evidence>
<name>A0A918DY60_9ACTN</name>
<proteinExistence type="predicted"/>
<dbReference type="RefSeq" id="WP_189132483.1">
    <property type="nucleotide sequence ID" value="NZ_BMMS01000013.1"/>
</dbReference>
<dbReference type="SUPFAM" id="SSF50242">
    <property type="entry name" value="TIMP-like"/>
    <property type="match status" value="1"/>
</dbReference>
<evidence type="ECO:0000256" key="1">
    <source>
        <dbReference type="SAM" id="SignalP"/>
    </source>
</evidence>
<dbReference type="EMBL" id="BMMS01000013">
    <property type="protein sequence ID" value="GGO89713.1"/>
    <property type="molecule type" value="Genomic_DNA"/>
</dbReference>
<dbReference type="AlphaFoldDB" id="A0A918DY60"/>
<dbReference type="PROSITE" id="PS51257">
    <property type="entry name" value="PROKAR_LIPOPROTEIN"/>
    <property type="match status" value="1"/>
</dbReference>
<protein>
    <recommendedName>
        <fullName evidence="4">Tissue inhibitor of metalloproteinase</fullName>
    </recommendedName>
</protein>
<feature type="chain" id="PRO_5037617575" description="Tissue inhibitor of metalloproteinase" evidence="1">
    <location>
        <begin position="27"/>
        <end position="153"/>
    </location>
</feature>
<reference evidence="2" key="2">
    <citation type="submission" date="2020-09" db="EMBL/GenBank/DDBJ databases">
        <authorList>
            <person name="Sun Q."/>
            <person name="Zhou Y."/>
        </authorList>
    </citation>
    <scope>NUCLEOTIDE SEQUENCE</scope>
    <source>
        <strain evidence="2">CGMCC 4.7201</strain>
    </source>
</reference>
<dbReference type="Proteomes" id="UP000641932">
    <property type="component" value="Unassembled WGS sequence"/>
</dbReference>
<keyword evidence="1" id="KW-0732">Signal</keyword>
<dbReference type="Gene3D" id="2.40.50.120">
    <property type="match status" value="1"/>
</dbReference>
<dbReference type="InterPro" id="IPR008993">
    <property type="entry name" value="TIMP-like_OB-fold"/>
</dbReference>
<feature type="signal peptide" evidence="1">
    <location>
        <begin position="1"/>
        <end position="26"/>
    </location>
</feature>
<accession>A0A918DY60</accession>